<gene>
    <name evidence="1" type="ORF">NQ314_007597</name>
</gene>
<dbReference type="AlphaFoldDB" id="A0AAV8YLQ1"/>
<sequence length="84" mass="9835">MICGPVLQPFTGRIMKWNFHHCYVAVRNYTNKIMVEMSQYSLKYQQLLRDLKSTVEGLLVTQVANVWSIYGGLNRLHNTMEKNI</sequence>
<dbReference type="Proteomes" id="UP001162156">
    <property type="component" value="Unassembled WGS sequence"/>
</dbReference>
<comment type="caution">
    <text evidence="1">The sequence shown here is derived from an EMBL/GenBank/DDBJ whole genome shotgun (WGS) entry which is preliminary data.</text>
</comment>
<name>A0AAV8YLQ1_9CUCU</name>
<proteinExistence type="predicted"/>
<protein>
    <submittedName>
        <fullName evidence="1">Uncharacterized protein</fullName>
    </submittedName>
</protein>
<keyword evidence="2" id="KW-1185">Reference proteome</keyword>
<evidence type="ECO:0000313" key="2">
    <source>
        <dbReference type="Proteomes" id="UP001162156"/>
    </source>
</evidence>
<organism evidence="1 2">
    <name type="scientific">Rhamnusium bicolor</name>
    <dbReference type="NCBI Taxonomy" id="1586634"/>
    <lineage>
        <taxon>Eukaryota</taxon>
        <taxon>Metazoa</taxon>
        <taxon>Ecdysozoa</taxon>
        <taxon>Arthropoda</taxon>
        <taxon>Hexapoda</taxon>
        <taxon>Insecta</taxon>
        <taxon>Pterygota</taxon>
        <taxon>Neoptera</taxon>
        <taxon>Endopterygota</taxon>
        <taxon>Coleoptera</taxon>
        <taxon>Polyphaga</taxon>
        <taxon>Cucujiformia</taxon>
        <taxon>Chrysomeloidea</taxon>
        <taxon>Cerambycidae</taxon>
        <taxon>Lepturinae</taxon>
        <taxon>Rhagiini</taxon>
        <taxon>Rhamnusium</taxon>
    </lineage>
</organism>
<accession>A0AAV8YLQ1</accession>
<reference evidence="1" key="1">
    <citation type="journal article" date="2023" name="Insect Mol. Biol.">
        <title>Genome sequencing provides insights into the evolution of gene families encoding plant cell wall-degrading enzymes in longhorned beetles.</title>
        <authorList>
            <person name="Shin N.R."/>
            <person name="Okamura Y."/>
            <person name="Kirsch R."/>
            <person name="Pauchet Y."/>
        </authorList>
    </citation>
    <scope>NUCLEOTIDE SEQUENCE</scope>
    <source>
        <strain evidence="1">RBIC_L_NR</strain>
    </source>
</reference>
<evidence type="ECO:0000313" key="1">
    <source>
        <dbReference type="EMBL" id="KAJ8952104.1"/>
    </source>
</evidence>
<dbReference type="EMBL" id="JANEYF010002048">
    <property type="protein sequence ID" value="KAJ8952104.1"/>
    <property type="molecule type" value="Genomic_DNA"/>
</dbReference>